<dbReference type="InterPro" id="IPR050577">
    <property type="entry name" value="MAPR/NEUFC/NENF-like"/>
</dbReference>
<keyword evidence="2" id="KW-0472">Membrane</keyword>
<dbReference type="Proteomes" id="UP000316759">
    <property type="component" value="Unassembled WGS sequence"/>
</dbReference>
<evidence type="ECO:0000259" key="3">
    <source>
        <dbReference type="SMART" id="SM01117"/>
    </source>
</evidence>
<dbReference type="STRING" id="46835.A0A504YKI1"/>
<name>A0A504YKI1_FASGI</name>
<dbReference type="PANTHER" id="PTHR10281">
    <property type="entry name" value="MEMBRANE-ASSOCIATED PROGESTERONE RECEPTOR COMPONENT-RELATED"/>
    <property type="match status" value="1"/>
</dbReference>
<comment type="similarity">
    <text evidence="1">Belongs to the cytochrome b5 family. MAPR subfamily.</text>
</comment>
<dbReference type="SUPFAM" id="SSF55856">
    <property type="entry name" value="Cytochrome b5-like heme/steroid binding domain"/>
    <property type="match status" value="1"/>
</dbReference>
<accession>A0A504YKI1</accession>
<evidence type="ECO:0000313" key="5">
    <source>
        <dbReference type="Proteomes" id="UP000316759"/>
    </source>
</evidence>
<feature type="domain" description="Cytochrome b5 heme-binding" evidence="3">
    <location>
        <begin position="56"/>
        <end position="155"/>
    </location>
</feature>
<dbReference type="AlphaFoldDB" id="A0A504YKI1"/>
<dbReference type="EMBL" id="SUNJ01007696">
    <property type="protein sequence ID" value="TPP61794.1"/>
    <property type="molecule type" value="Genomic_DNA"/>
</dbReference>
<keyword evidence="5" id="KW-1185">Reference proteome</keyword>
<comment type="caution">
    <text evidence="4">The sequence shown here is derived from an EMBL/GenBank/DDBJ whole genome shotgun (WGS) entry which is preliminary data.</text>
</comment>
<dbReference type="InterPro" id="IPR036400">
    <property type="entry name" value="Cyt_B5-like_heme/steroid_sf"/>
</dbReference>
<protein>
    <submittedName>
        <fullName evidence="4">Membrane-associated progesterone receptor component</fullName>
    </submittedName>
</protein>
<proteinExistence type="inferred from homology"/>
<dbReference type="FunFam" id="3.10.120.10:FF:000003">
    <property type="entry name" value="membrane-associated progesterone receptor component 1"/>
    <property type="match status" value="1"/>
</dbReference>
<dbReference type="Pfam" id="PF00173">
    <property type="entry name" value="Cyt-b5"/>
    <property type="match status" value="1"/>
</dbReference>
<dbReference type="InterPro" id="IPR001199">
    <property type="entry name" value="Cyt_B5-like_heme/steroid-bd"/>
</dbReference>
<feature type="transmembrane region" description="Helical" evidence="2">
    <location>
        <begin position="6"/>
        <end position="34"/>
    </location>
</feature>
<evidence type="ECO:0000313" key="4">
    <source>
        <dbReference type="EMBL" id="TPP61794.1"/>
    </source>
</evidence>
<gene>
    <name evidence="4" type="ORF">FGIG_01504</name>
</gene>
<keyword evidence="2" id="KW-1133">Transmembrane helix</keyword>
<sequence length="183" mass="21319">MSVFRIFAIVVDALTCPLIILLLILCLILVYLIIRPSFRWRRAVQKELPKLDRQDFTLEQLNQYDGRGPDKRILIAVNRKVFDVTKNGPEYSKDGPYSSFAGRDASRALACFTADESSIRNTYDDLSDLSVEQLDRLKEWERQFIDRYDYVGRLLRPGEPHRVYESDEDLQAFSVLHRTSIKT</sequence>
<reference evidence="4 5" key="1">
    <citation type="submission" date="2019-04" db="EMBL/GenBank/DDBJ databases">
        <title>Annotation for the trematode Fasciola gigantica.</title>
        <authorList>
            <person name="Choi Y.-J."/>
        </authorList>
    </citation>
    <scope>NUCLEOTIDE SEQUENCE [LARGE SCALE GENOMIC DNA]</scope>
    <source>
        <strain evidence="4">Uganda_cow_1</strain>
    </source>
</reference>
<keyword evidence="4" id="KW-0675">Receptor</keyword>
<dbReference type="SMART" id="SM01117">
    <property type="entry name" value="Cyt-b5"/>
    <property type="match status" value="1"/>
</dbReference>
<keyword evidence="2" id="KW-0812">Transmembrane</keyword>
<evidence type="ECO:0000256" key="1">
    <source>
        <dbReference type="ARBA" id="ARBA00038357"/>
    </source>
</evidence>
<evidence type="ECO:0000256" key="2">
    <source>
        <dbReference type="SAM" id="Phobius"/>
    </source>
</evidence>
<organism evidence="4 5">
    <name type="scientific">Fasciola gigantica</name>
    <name type="common">Giant liver fluke</name>
    <dbReference type="NCBI Taxonomy" id="46835"/>
    <lineage>
        <taxon>Eukaryota</taxon>
        <taxon>Metazoa</taxon>
        <taxon>Spiralia</taxon>
        <taxon>Lophotrochozoa</taxon>
        <taxon>Platyhelminthes</taxon>
        <taxon>Trematoda</taxon>
        <taxon>Digenea</taxon>
        <taxon>Plagiorchiida</taxon>
        <taxon>Echinostomata</taxon>
        <taxon>Echinostomatoidea</taxon>
        <taxon>Fasciolidae</taxon>
        <taxon>Fasciola</taxon>
    </lineage>
</organism>
<dbReference type="Gene3D" id="3.10.120.10">
    <property type="entry name" value="Cytochrome b5-like heme/steroid binding domain"/>
    <property type="match status" value="1"/>
</dbReference>
<dbReference type="GO" id="GO:0005783">
    <property type="term" value="C:endoplasmic reticulum"/>
    <property type="evidence" value="ECO:0007669"/>
    <property type="project" value="TreeGrafter"/>
</dbReference>
<dbReference type="OrthoDB" id="547796at2759"/>
<dbReference type="GO" id="GO:0016020">
    <property type="term" value="C:membrane"/>
    <property type="evidence" value="ECO:0007669"/>
    <property type="project" value="TreeGrafter"/>
</dbReference>
<dbReference type="PANTHER" id="PTHR10281:SF106">
    <property type="entry name" value="IP06960P-RELATED"/>
    <property type="match status" value="1"/>
</dbReference>